<reference evidence="3" key="1">
    <citation type="submission" date="2023-08" db="EMBL/GenBank/DDBJ databases">
        <authorList>
            <person name="Audoor S."/>
            <person name="Bilcke G."/>
        </authorList>
    </citation>
    <scope>NUCLEOTIDE SEQUENCE</scope>
</reference>
<sequence length="1551" mass="171573">METYPGEILVGVFPLVFCVDATFDNAVGTPKGSSTKPPQSRSQFDRFLDAMASSLMDDSVGDHPLGSTGSATASKDVLNALLRNQSADDSDDDEALLSHTVPRSASRDDTSFKSSDSIGTTSKRFQLGRKKRNKSSLEPPLHQHDLDVSYAQALQNGQGFFQRARIMSISARHGFPPSKDATGDNNRVHQFYIGKNFNTMRLVNTMRGKPVDGILPSGWVEKHAHALPSVILVVVQVTCDQTQFTHDENLMNTLENLRYSLAPKRQCPVHIVGLVQEGVTNVLAEQWSANVSKKVQNGETIMLLHNRDLQQDAPPSIALQYLHSFTRQASYQYYSRQASRIKQKLAKLGPSRFSPILLPLSIRYCFKIALFHEFQWQEQKSIKFMLEAYRNADLYYRYLLHRKQHKQRTGEDLFQKQQQASSAAPPSLMDKVSMSQDSMSTGGGDLEMEGIELALESGITQVRRELTEEEINFLKSYPPPEDMLHQCRKIADWINFKILQSGLTSHVEGGLLAVAKQWQKHSAAFCSPRRSFVSVSLGGPGAWMDWAYVAHQRMVVSQLLERHPPKAIDGTNREMDEILFRCSPWRTYEATAEAILRLGAEIRLIQEKGELFEENVPQDSMRQKFVGGLDTDGHLPTLEEESKINHREVALACIERALSLLQRQVNSSPNLTWKRSAARLEYLAGGTLLGLGRHQEAIPHLTTAATLCDGWPGLEVTIRRMLIRCYEQHIPSQGDDEKKLASALLDTYFNAQMTNADLRKALVRYSELSGGGSVEWYRDCNDEADSTLPFSFFLSFPSITHAFAGDKVKARLMLKSNLDYAVQVDSVTLKSLAGSVSIPSTDLQCAKNADQGSGRGIIMQAKAEILLSTEIQLPKDINDIAIDETGNGGEKEGSAGKGSFSKTARPRTGGISSGAGARLVEEDVNADKKGGQSSGQWSLRCLGGRPLRCDGLKIDFYPVQSATGDGKNTVVELTIEKKYARTDANIKRTPFEEDNYLASAWRRPKLAPMAWGPRCLRVLSPMADMVITNLTEQKTNGKAMEGAVNRVLLKFKAGEFERCMGVKVKISCSSFLVSPEGKVRRIVGSQEAGSDESCLSKENPNVRTPTLVKKQEGLPPQPADVGYTLPEGWGGNESSDFVSIAPQLNGGESAFTYFDLYRPLPPISRAQFVLSEGSDGDEFSFDQDMCQTDVDVTVSYRQERPSQKGNQPLRRRGRRKPDEVQASEEELTEVEDDIVTLEYNARVQWAAPISAVFKLGLNDSHPCGNRHPSNLLPDPNATSPRHHESSDIVALHGERVGARCTLEAVAADDSLVPNIEEVRFKNDEGEHPCEFKLLTGKDESGLLYKGEDGDSCRELLPGTTFAFSWTALAEVNPRYQQIPTSSSLGVISVGWNPAPLTLPDDYVTSDSSEPISEHGPLPLKTPPTCRFIGPPCYIEKAPFAVKMNRLQSSPKVGSPFSISYQIKNMTPQHQALKVSFKGSIADREAQGYMLSGLVDGTVALGAFEIHNLCYTVIATRAGAIQMPRVCVSSDRFGTWVIKETLTDRKELFIVP</sequence>
<dbReference type="InterPro" id="IPR021773">
    <property type="entry name" value="TPC11"/>
</dbReference>
<feature type="region of interest" description="Disordered" evidence="1">
    <location>
        <begin position="882"/>
        <end position="916"/>
    </location>
</feature>
<keyword evidence="4" id="KW-1185">Reference proteome</keyword>
<dbReference type="Pfam" id="PF11817">
    <property type="entry name" value="Foie-gras_1"/>
    <property type="match status" value="1"/>
</dbReference>
<organism evidence="3 4">
    <name type="scientific">Cylindrotheca closterium</name>
    <dbReference type="NCBI Taxonomy" id="2856"/>
    <lineage>
        <taxon>Eukaryota</taxon>
        <taxon>Sar</taxon>
        <taxon>Stramenopiles</taxon>
        <taxon>Ochrophyta</taxon>
        <taxon>Bacillariophyta</taxon>
        <taxon>Bacillariophyceae</taxon>
        <taxon>Bacillariophycidae</taxon>
        <taxon>Bacillariales</taxon>
        <taxon>Bacillariaceae</taxon>
        <taxon>Cylindrotheca</taxon>
    </lineage>
</organism>
<proteinExistence type="predicted"/>
<feature type="compositionally biased region" description="Polar residues" evidence="1">
    <location>
        <begin position="112"/>
        <end position="124"/>
    </location>
</feature>
<feature type="domain" description="Trafficking protein particle complex subunit 11" evidence="2">
    <location>
        <begin position="486"/>
        <end position="728"/>
    </location>
</feature>
<dbReference type="EMBL" id="CAKOGP040000001">
    <property type="protein sequence ID" value="CAJ1893376.1"/>
    <property type="molecule type" value="Genomic_DNA"/>
</dbReference>
<feature type="compositionally biased region" description="Low complexity" evidence="1">
    <location>
        <begin position="417"/>
        <end position="427"/>
    </location>
</feature>
<evidence type="ECO:0000313" key="3">
    <source>
        <dbReference type="EMBL" id="CAJ1893376.1"/>
    </source>
</evidence>
<feature type="region of interest" description="Disordered" evidence="1">
    <location>
        <begin position="1195"/>
        <end position="1227"/>
    </location>
</feature>
<evidence type="ECO:0000259" key="2">
    <source>
        <dbReference type="Pfam" id="PF11817"/>
    </source>
</evidence>
<accession>A0AAD2FBX3</accession>
<gene>
    <name evidence="3" type="ORF">CYCCA115_LOCUS120</name>
</gene>
<feature type="region of interest" description="Disordered" evidence="1">
    <location>
        <begin position="88"/>
        <end position="141"/>
    </location>
</feature>
<feature type="region of interest" description="Disordered" evidence="1">
    <location>
        <begin position="410"/>
        <end position="441"/>
    </location>
</feature>
<evidence type="ECO:0000256" key="1">
    <source>
        <dbReference type="SAM" id="MobiDB-lite"/>
    </source>
</evidence>
<dbReference type="Proteomes" id="UP001295423">
    <property type="component" value="Unassembled WGS sequence"/>
</dbReference>
<name>A0AAD2FBX3_9STRA</name>
<comment type="caution">
    <text evidence="3">The sequence shown here is derived from an EMBL/GenBank/DDBJ whole genome shotgun (WGS) entry which is preliminary data.</text>
</comment>
<dbReference type="PANTHER" id="PTHR14374:SF0">
    <property type="entry name" value="TRAFFICKING PROTEIN PARTICLE COMPLEX SUBUNIT 11"/>
    <property type="match status" value="1"/>
</dbReference>
<protein>
    <recommendedName>
        <fullName evidence="2">Trafficking protein particle complex subunit 11 domain-containing protein</fullName>
    </recommendedName>
</protein>
<evidence type="ECO:0000313" key="4">
    <source>
        <dbReference type="Proteomes" id="UP001295423"/>
    </source>
</evidence>
<dbReference type="PANTHER" id="PTHR14374">
    <property type="entry name" value="FOIE GRAS"/>
    <property type="match status" value="1"/>
</dbReference>